<feature type="signal peptide" evidence="1">
    <location>
        <begin position="1"/>
        <end position="18"/>
    </location>
</feature>
<gene>
    <name evidence="2" type="ORF">V5799_010865</name>
</gene>
<reference evidence="2 3" key="1">
    <citation type="journal article" date="2023" name="Arcadia Sci">
        <title>De novo assembly of a long-read Amblyomma americanum tick genome.</title>
        <authorList>
            <person name="Chou S."/>
            <person name="Poskanzer K.E."/>
            <person name="Rollins M."/>
            <person name="Thuy-Boun P.S."/>
        </authorList>
    </citation>
    <scope>NUCLEOTIDE SEQUENCE [LARGE SCALE GENOMIC DNA]</scope>
    <source>
        <strain evidence="2">F_SG_1</strain>
        <tissue evidence="2">Salivary glands</tissue>
    </source>
</reference>
<evidence type="ECO:0000256" key="1">
    <source>
        <dbReference type="SAM" id="SignalP"/>
    </source>
</evidence>
<feature type="chain" id="PRO_5042945294" evidence="1">
    <location>
        <begin position="19"/>
        <end position="357"/>
    </location>
</feature>
<feature type="non-terminal residue" evidence="2">
    <location>
        <position position="357"/>
    </location>
</feature>
<keyword evidence="1" id="KW-0732">Signal</keyword>
<comment type="caution">
    <text evidence="2">The sequence shown here is derived from an EMBL/GenBank/DDBJ whole genome shotgun (WGS) entry which is preliminary data.</text>
</comment>
<dbReference type="EMBL" id="JARKHS020015240">
    <property type="protein sequence ID" value="KAK8774601.1"/>
    <property type="molecule type" value="Genomic_DNA"/>
</dbReference>
<protein>
    <submittedName>
        <fullName evidence="2">Uncharacterized protein</fullName>
    </submittedName>
</protein>
<keyword evidence="3" id="KW-1185">Reference proteome</keyword>
<organism evidence="2 3">
    <name type="scientific">Amblyomma americanum</name>
    <name type="common">Lone star tick</name>
    <dbReference type="NCBI Taxonomy" id="6943"/>
    <lineage>
        <taxon>Eukaryota</taxon>
        <taxon>Metazoa</taxon>
        <taxon>Ecdysozoa</taxon>
        <taxon>Arthropoda</taxon>
        <taxon>Chelicerata</taxon>
        <taxon>Arachnida</taxon>
        <taxon>Acari</taxon>
        <taxon>Parasitiformes</taxon>
        <taxon>Ixodida</taxon>
        <taxon>Ixodoidea</taxon>
        <taxon>Ixodidae</taxon>
        <taxon>Amblyomminae</taxon>
        <taxon>Amblyomma</taxon>
    </lineage>
</organism>
<accession>A0AAQ4EJ03</accession>
<name>A0AAQ4EJ03_AMBAM</name>
<evidence type="ECO:0000313" key="3">
    <source>
        <dbReference type="Proteomes" id="UP001321473"/>
    </source>
</evidence>
<dbReference type="AlphaFoldDB" id="A0AAQ4EJ03"/>
<dbReference type="Proteomes" id="UP001321473">
    <property type="component" value="Unassembled WGS sequence"/>
</dbReference>
<proteinExistence type="predicted"/>
<sequence>MRAITAVFASCCLLTVEAQQSPGTSSGTFEAEFQGDPDVSAVAPDICSSSGNDACGSVPCELKNGNASYTCRCDKNHFFNATDKRCYHLQSCMVQKCERGRCEDQNGTSPATCRCDQFHDFTEDCKVKDSIMEQCAKNYTVAEINVDNTVRCQCLPYTKLNGSSCQPTACLNATLTCHDVCRLPEQERDERCCQKWDSKHCDKAPENAAFCEPGFISTDQNSVKCKHICETKHANEVCQNGCNIREMGKGAYYCKCGPGEELAPDGVNCIDRITCTEEMEKTCTEMNKSCVFENKQRICKCHRSMRAADNSCTDTCTQAKIEECTSLFGKCEIMESLEDCSCQEPLRWLPDQRNCVL</sequence>
<evidence type="ECO:0000313" key="2">
    <source>
        <dbReference type="EMBL" id="KAK8774601.1"/>
    </source>
</evidence>